<evidence type="ECO:0000313" key="2">
    <source>
        <dbReference type="EMBL" id="KAF0497940.1"/>
    </source>
</evidence>
<feature type="coiled-coil region" evidence="1">
    <location>
        <begin position="136"/>
        <end position="163"/>
    </location>
</feature>
<comment type="caution">
    <text evidence="2">The sequence shown here is derived from an EMBL/GenBank/DDBJ whole genome shotgun (WGS) entry which is preliminary data.</text>
</comment>
<sequence length="232" mass="26695">MENKSDELAKSCSLMDGLTVNRDLMDKIVDQQFELFPKDLELMIGNAKCNDNSCKVDIGTLQNFKEKEIQLVHNLQTELNCVQERFQHAHEQDSNQQTLNKLAQVTKELSLQMERFYKIYDNEIEPWVGKNPKKVVDGLGLQVHEANSRLDNLRQRLKDFEIIHTSYEDIISHLSSIIKPQASDNNQINELSAKSNIITINNWGETGLDAIERLYNVEKVLKKGVVRRERGG</sequence>
<organism evidence="2 3">
    <name type="scientific">Gigaspora margarita</name>
    <dbReference type="NCBI Taxonomy" id="4874"/>
    <lineage>
        <taxon>Eukaryota</taxon>
        <taxon>Fungi</taxon>
        <taxon>Fungi incertae sedis</taxon>
        <taxon>Mucoromycota</taxon>
        <taxon>Glomeromycotina</taxon>
        <taxon>Glomeromycetes</taxon>
        <taxon>Diversisporales</taxon>
        <taxon>Gigasporaceae</taxon>
        <taxon>Gigaspora</taxon>
    </lineage>
</organism>
<gene>
    <name evidence="2" type="ORF">F8M41_020617</name>
</gene>
<dbReference type="EMBL" id="WTPW01000573">
    <property type="protein sequence ID" value="KAF0497940.1"/>
    <property type="molecule type" value="Genomic_DNA"/>
</dbReference>
<name>A0A8H4AI29_GIGMA</name>
<dbReference type="AlphaFoldDB" id="A0A8H4AI29"/>
<proteinExistence type="predicted"/>
<keyword evidence="1" id="KW-0175">Coiled coil</keyword>
<dbReference type="Proteomes" id="UP000439903">
    <property type="component" value="Unassembled WGS sequence"/>
</dbReference>
<protein>
    <submittedName>
        <fullName evidence="2">Haus augmin-like complex subunit 7</fullName>
    </submittedName>
</protein>
<dbReference type="OrthoDB" id="2346021at2759"/>
<reference evidence="2 3" key="1">
    <citation type="journal article" date="2019" name="Environ. Microbiol.">
        <title>At the nexus of three kingdoms: the genome of the mycorrhizal fungus Gigaspora margarita provides insights into plant, endobacterial and fungal interactions.</title>
        <authorList>
            <person name="Venice F."/>
            <person name="Ghignone S."/>
            <person name="Salvioli di Fossalunga A."/>
            <person name="Amselem J."/>
            <person name="Novero M."/>
            <person name="Xianan X."/>
            <person name="Sedzielewska Toro K."/>
            <person name="Morin E."/>
            <person name="Lipzen A."/>
            <person name="Grigoriev I.V."/>
            <person name="Henrissat B."/>
            <person name="Martin F.M."/>
            <person name="Bonfante P."/>
        </authorList>
    </citation>
    <scope>NUCLEOTIDE SEQUENCE [LARGE SCALE GENOMIC DNA]</scope>
    <source>
        <strain evidence="2 3">BEG34</strain>
    </source>
</reference>
<evidence type="ECO:0000313" key="3">
    <source>
        <dbReference type="Proteomes" id="UP000439903"/>
    </source>
</evidence>
<accession>A0A8H4AI29</accession>
<keyword evidence="3" id="KW-1185">Reference proteome</keyword>
<feature type="coiled-coil region" evidence="1">
    <location>
        <begin position="65"/>
        <end position="92"/>
    </location>
</feature>
<evidence type="ECO:0000256" key="1">
    <source>
        <dbReference type="SAM" id="Coils"/>
    </source>
</evidence>